<evidence type="ECO:0000313" key="3">
    <source>
        <dbReference type="Proteomes" id="UP000620025"/>
    </source>
</evidence>
<evidence type="ECO:0008006" key="4">
    <source>
        <dbReference type="Google" id="ProtNLM"/>
    </source>
</evidence>
<dbReference type="EMBL" id="JACYWZ010000006">
    <property type="protein sequence ID" value="MBD8770991.1"/>
    <property type="molecule type" value="Genomic_DNA"/>
</dbReference>
<feature type="transmembrane region" description="Helical" evidence="1">
    <location>
        <begin position="53"/>
        <end position="69"/>
    </location>
</feature>
<evidence type="ECO:0000256" key="1">
    <source>
        <dbReference type="SAM" id="Phobius"/>
    </source>
</evidence>
<feature type="transmembrane region" description="Helical" evidence="1">
    <location>
        <begin position="75"/>
        <end position="95"/>
    </location>
</feature>
<organism evidence="2 3">
    <name type="scientific">Pseudomonas coleopterorum</name>
    <dbReference type="NCBI Taxonomy" id="1605838"/>
    <lineage>
        <taxon>Bacteria</taxon>
        <taxon>Pseudomonadati</taxon>
        <taxon>Pseudomonadota</taxon>
        <taxon>Gammaproteobacteria</taxon>
        <taxon>Pseudomonadales</taxon>
        <taxon>Pseudomonadaceae</taxon>
        <taxon>Pseudomonas</taxon>
    </lineage>
</organism>
<accession>A0ABR9C118</accession>
<feature type="transmembrane region" description="Helical" evidence="1">
    <location>
        <begin position="22"/>
        <end position="41"/>
    </location>
</feature>
<name>A0ABR9C118_9PSED</name>
<proteinExistence type="predicted"/>
<keyword evidence="1" id="KW-1133">Transmembrane helix</keyword>
<evidence type="ECO:0000313" key="2">
    <source>
        <dbReference type="EMBL" id="MBD8770991.1"/>
    </source>
</evidence>
<comment type="caution">
    <text evidence="2">The sequence shown here is derived from an EMBL/GenBank/DDBJ whole genome shotgun (WGS) entry which is preliminary data.</text>
</comment>
<keyword evidence="3" id="KW-1185">Reference proteome</keyword>
<dbReference type="Proteomes" id="UP000620025">
    <property type="component" value="Unassembled WGS sequence"/>
</dbReference>
<sequence length="116" mass="12445">MDHETLAAGAAALSDLALDASALWMSLDHLVGAVLGACLVVSQQRANNGKRKLCNLLMAIGVGLLFAPMAETHIPQLTCGIAAFGCALLVIPLSLKLRTWVRRLDIEQILRRFRGP</sequence>
<dbReference type="RefSeq" id="WP_192068605.1">
    <property type="nucleotide sequence ID" value="NZ_JACYWY010000001.1"/>
</dbReference>
<keyword evidence="1" id="KW-0812">Transmembrane</keyword>
<keyword evidence="1" id="KW-0472">Membrane</keyword>
<reference evidence="2 3" key="1">
    <citation type="journal article" date="2020" name="FEMS Microbiol. Ecol.">
        <title>Temporal dynamics of bacterial communities during seed development and maturation.</title>
        <authorList>
            <person name="Chesneau G."/>
            <person name="Torres-Cortes G."/>
            <person name="Briand M."/>
            <person name="Darrasse A."/>
            <person name="Preveaux A."/>
            <person name="Marais C."/>
            <person name="Jacques M.A."/>
            <person name="Shade A."/>
            <person name="Barret M."/>
        </authorList>
    </citation>
    <scope>NUCLEOTIDE SEQUENCE [LARGE SCALE GENOMIC DNA]</scope>
    <source>
        <strain evidence="2 3">CFBP13599</strain>
    </source>
</reference>
<gene>
    <name evidence="2" type="ORF">IFT38_15710</name>
</gene>
<protein>
    <recommendedName>
        <fullName evidence="4">Phage holin</fullName>
    </recommendedName>
</protein>